<dbReference type="Pfam" id="PF00348">
    <property type="entry name" value="polyprenyl_synt"/>
    <property type="match status" value="1"/>
</dbReference>
<dbReference type="GO" id="GO:0046872">
    <property type="term" value="F:metal ion binding"/>
    <property type="evidence" value="ECO:0007669"/>
    <property type="project" value="UniProtKB-KW"/>
</dbReference>
<keyword evidence="4" id="KW-0479">Metal-binding</keyword>
<dbReference type="CDD" id="cd00685">
    <property type="entry name" value="Trans_IPPS_HT"/>
    <property type="match status" value="1"/>
</dbReference>
<dbReference type="Gene3D" id="1.10.600.10">
    <property type="entry name" value="Farnesyl Diphosphate Synthase"/>
    <property type="match status" value="1"/>
</dbReference>
<sequence>MKSVSTLNDIGAPVAEELSRFGPYMREQMRSKTALLDTVVRYIMKQQGKRVRPTLVFLSAGLCGPISDRSFVGASMVELLHTATLVHDDVVDQAEERRGMGSINAVWKNKIAVLVGDYLLSRGLLTAVHHQEFDYLNITSDAVRRMSEGELLQIQKSRQKTIDEETYFRIISDKTASLISTCCEIGAVSATNDPDARLAMREYGELVGLAFQIKDDILDYTSRSSILGKPVGNDLKDQKITLPLIRACAAAPRDEAKRMLGLVKGRKPSSKDIATVIDFVVRYDGIGSAQHKAEELVQQAIGYLASFPDSVYRKALTDFANFVVARTK</sequence>
<comment type="caution">
    <text evidence="7">The sequence shown here is derived from an EMBL/GenBank/DDBJ whole genome shotgun (WGS) entry which is preliminary data.</text>
</comment>
<evidence type="ECO:0000256" key="5">
    <source>
        <dbReference type="ARBA" id="ARBA00022842"/>
    </source>
</evidence>
<evidence type="ECO:0000256" key="2">
    <source>
        <dbReference type="ARBA" id="ARBA00006706"/>
    </source>
</evidence>
<reference evidence="7 8" key="1">
    <citation type="submission" date="2016-09" db="EMBL/GenBank/DDBJ databases">
        <title>Genome-resolved meta-omics ties microbial dynamics to process performance in biotechnology for thiocyanate degradation.</title>
        <authorList>
            <person name="Kantor R.S."/>
            <person name="Huddy R.J."/>
            <person name="Iyer R."/>
            <person name="Thomas B.C."/>
            <person name="Brown C.T."/>
            <person name="Anantharaman K."/>
            <person name="Tringe S."/>
            <person name="Hettich R.L."/>
            <person name="Harrison S.T."/>
            <person name="Banfield J.F."/>
        </authorList>
    </citation>
    <scope>NUCLEOTIDE SEQUENCE [LARGE SCALE GENOMIC DNA]</scope>
    <source>
        <strain evidence="7">59-99</strain>
    </source>
</reference>
<dbReference type="PROSITE" id="PS00723">
    <property type="entry name" value="POLYPRENYL_SYNTHASE_1"/>
    <property type="match status" value="1"/>
</dbReference>
<evidence type="ECO:0000256" key="3">
    <source>
        <dbReference type="ARBA" id="ARBA00022679"/>
    </source>
</evidence>
<evidence type="ECO:0000256" key="4">
    <source>
        <dbReference type="ARBA" id="ARBA00022723"/>
    </source>
</evidence>
<dbReference type="EMBL" id="MKVH01000003">
    <property type="protein sequence ID" value="OJX60864.1"/>
    <property type="molecule type" value="Genomic_DNA"/>
</dbReference>
<dbReference type="STRING" id="1895771.BGO89_04685"/>
<dbReference type="PROSITE" id="PS00444">
    <property type="entry name" value="POLYPRENYL_SYNTHASE_2"/>
    <property type="match status" value="1"/>
</dbReference>
<comment type="cofactor">
    <cofactor evidence="1">
        <name>Mg(2+)</name>
        <dbReference type="ChEBI" id="CHEBI:18420"/>
    </cofactor>
</comment>
<keyword evidence="3 6" id="KW-0808">Transferase</keyword>
<protein>
    <submittedName>
        <fullName evidence="7">Polyprenyl synthetase</fullName>
    </submittedName>
</protein>
<organism evidence="7 8">
    <name type="scientific">Candidatus Kapaibacterium thiocyanatum</name>
    <dbReference type="NCBI Taxonomy" id="1895771"/>
    <lineage>
        <taxon>Bacteria</taxon>
        <taxon>Pseudomonadati</taxon>
        <taxon>Candidatus Kapaibacteriota</taxon>
        <taxon>Candidatus Kapaibacteriia</taxon>
        <taxon>Candidatus Kapaibacteriales</taxon>
        <taxon>Candidatus Kapaibacteriaceae</taxon>
        <taxon>Candidatus Kapaibacterium</taxon>
    </lineage>
</organism>
<dbReference type="SFLD" id="SFLDS00005">
    <property type="entry name" value="Isoprenoid_Synthase_Type_I"/>
    <property type="match status" value="1"/>
</dbReference>
<dbReference type="InterPro" id="IPR008949">
    <property type="entry name" value="Isoprenoid_synthase_dom_sf"/>
</dbReference>
<dbReference type="GO" id="GO:0008299">
    <property type="term" value="P:isoprenoid biosynthetic process"/>
    <property type="evidence" value="ECO:0007669"/>
    <property type="project" value="InterPro"/>
</dbReference>
<accession>A0A1M3L5X1</accession>
<keyword evidence="5" id="KW-0460">Magnesium</keyword>
<dbReference type="PANTHER" id="PTHR12001">
    <property type="entry name" value="GERANYLGERANYL PYROPHOSPHATE SYNTHASE"/>
    <property type="match status" value="1"/>
</dbReference>
<evidence type="ECO:0000313" key="8">
    <source>
        <dbReference type="Proteomes" id="UP000184233"/>
    </source>
</evidence>
<dbReference type="InterPro" id="IPR033749">
    <property type="entry name" value="Polyprenyl_synt_CS"/>
</dbReference>
<dbReference type="AlphaFoldDB" id="A0A1M3L5X1"/>
<evidence type="ECO:0000313" key="7">
    <source>
        <dbReference type="EMBL" id="OJX60864.1"/>
    </source>
</evidence>
<dbReference type="SUPFAM" id="SSF48576">
    <property type="entry name" value="Terpenoid synthases"/>
    <property type="match status" value="1"/>
</dbReference>
<dbReference type="PANTHER" id="PTHR12001:SF69">
    <property type="entry name" value="ALL TRANS-POLYPRENYL-DIPHOSPHATE SYNTHASE PDSS1"/>
    <property type="match status" value="1"/>
</dbReference>
<comment type="similarity">
    <text evidence="2 6">Belongs to the FPP/GGPP synthase family.</text>
</comment>
<dbReference type="GO" id="GO:0004659">
    <property type="term" value="F:prenyltransferase activity"/>
    <property type="evidence" value="ECO:0007669"/>
    <property type="project" value="InterPro"/>
</dbReference>
<name>A0A1M3L5X1_9BACT</name>
<proteinExistence type="inferred from homology"/>
<evidence type="ECO:0000256" key="1">
    <source>
        <dbReference type="ARBA" id="ARBA00001946"/>
    </source>
</evidence>
<dbReference type="Proteomes" id="UP000184233">
    <property type="component" value="Unassembled WGS sequence"/>
</dbReference>
<evidence type="ECO:0000256" key="6">
    <source>
        <dbReference type="RuleBase" id="RU004466"/>
    </source>
</evidence>
<gene>
    <name evidence="7" type="ORF">BGO89_04685</name>
</gene>
<dbReference type="InterPro" id="IPR000092">
    <property type="entry name" value="Polyprenyl_synt"/>
</dbReference>